<dbReference type="SUPFAM" id="SSF51679">
    <property type="entry name" value="Bacterial luciferase-like"/>
    <property type="match status" value="1"/>
</dbReference>
<dbReference type="Gene3D" id="3.20.20.30">
    <property type="entry name" value="Luciferase-like domain"/>
    <property type="match status" value="1"/>
</dbReference>
<accession>A0AA35W3U2</accession>
<sequence length="157" mass="18294">MTSFSTPEADNLGLFSLYAERCAAAGKDLPVGEMPYFRYVHLDEDEHAAREYPRESIRWVRDLATYRRTLTRGDEINVDLDHWRTIRTTEPPSYESELEGTVYFGTPDDCVRRIEKLRDEHGIGYFGACMSFGHMEHSRVMRSMELFAKEVMPKFPD</sequence>
<name>A0AA35W3U2_GEOBA</name>
<dbReference type="InterPro" id="IPR036661">
    <property type="entry name" value="Luciferase-like_sf"/>
</dbReference>
<reference evidence="1" key="1">
    <citation type="submission" date="2023-03" db="EMBL/GenBank/DDBJ databases">
        <authorList>
            <person name="Steffen K."/>
            <person name="Cardenas P."/>
        </authorList>
    </citation>
    <scope>NUCLEOTIDE SEQUENCE</scope>
</reference>
<protein>
    <recommendedName>
        <fullName evidence="3">Luciferase</fullName>
    </recommendedName>
</protein>
<evidence type="ECO:0008006" key="3">
    <source>
        <dbReference type="Google" id="ProtNLM"/>
    </source>
</evidence>
<dbReference type="AlphaFoldDB" id="A0AA35W3U2"/>
<dbReference type="GO" id="GO:0016705">
    <property type="term" value="F:oxidoreductase activity, acting on paired donors, with incorporation or reduction of molecular oxygen"/>
    <property type="evidence" value="ECO:0007669"/>
    <property type="project" value="InterPro"/>
</dbReference>
<organism evidence="1 2">
    <name type="scientific">Geodia barretti</name>
    <name type="common">Barrett's horny sponge</name>
    <dbReference type="NCBI Taxonomy" id="519541"/>
    <lineage>
        <taxon>Eukaryota</taxon>
        <taxon>Metazoa</taxon>
        <taxon>Porifera</taxon>
        <taxon>Demospongiae</taxon>
        <taxon>Heteroscleromorpha</taxon>
        <taxon>Tetractinellida</taxon>
        <taxon>Astrophorina</taxon>
        <taxon>Geodiidae</taxon>
        <taxon>Geodia</taxon>
    </lineage>
</organism>
<comment type="caution">
    <text evidence="1">The sequence shown here is derived from an EMBL/GenBank/DDBJ whole genome shotgun (WGS) entry which is preliminary data.</text>
</comment>
<dbReference type="Proteomes" id="UP001174909">
    <property type="component" value="Unassembled WGS sequence"/>
</dbReference>
<dbReference type="EMBL" id="CASHTH010000113">
    <property type="protein sequence ID" value="CAI7991443.1"/>
    <property type="molecule type" value="Genomic_DNA"/>
</dbReference>
<evidence type="ECO:0000313" key="1">
    <source>
        <dbReference type="EMBL" id="CAI7991443.1"/>
    </source>
</evidence>
<keyword evidence="2" id="KW-1185">Reference proteome</keyword>
<proteinExistence type="predicted"/>
<gene>
    <name evidence="1" type="ORF">GBAR_LOCUS746</name>
</gene>
<evidence type="ECO:0000313" key="2">
    <source>
        <dbReference type="Proteomes" id="UP001174909"/>
    </source>
</evidence>